<feature type="region of interest" description="Disordered" evidence="1">
    <location>
        <begin position="160"/>
        <end position="205"/>
    </location>
</feature>
<evidence type="ECO:0000313" key="3">
    <source>
        <dbReference type="Proteomes" id="UP000494115"/>
    </source>
</evidence>
<reference evidence="2 3" key="1">
    <citation type="submission" date="2020-04" db="EMBL/GenBank/DDBJ databases">
        <authorList>
            <person name="De Canck E."/>
        </authorList>
    </citation>
    <scope>NUCLEOTIDE SEQUENCE [LARGE SCALE GENOMIC DNA]</scope>
    <source>
        <strain evidence="2 3">LMG 28138</strain>
    </source>
</reference>
<keyword evidence="3" id="KW-1185">Reference proteome</keyword>
<evidence type="ECO:0000256" key="1">
    <source>
        <dbReference type="SAM" id="MobiDB-lite"/>
    </source>
</evidence>
<feature type="region of interest" description="Disordered" evidence="1">
    <location>
        <begin position="1"/>
        <end position="35"/>
    </location>
</feature>
<gene>
    <name evidence="2" type="ORF">LMG28138_04916</name>
</gene>
<evidence type="ECO:0000313" key="2">
    <source>
        <dbReference type="EMBL" id="CAB3800737.1"/>
    </source>
</evidence>
<accession>A0A6S7C3U6</accession>
<sequence length="205" mass="21865">MRPQTAAAGSAADSDWPAYGRAHEGSSSRDQNPTTRGAIVPLAFSRQKMVRRAASPLALLFLKKKKGKNLCLVLSGSSIRNRKFAPCAACSNVSLDRSAIASAPPRAKDSAPGWAAGRGARQYDALKHSPSPEVRSNRTARTVLSVRRANRSFRPCTRFRNGQRAIEGGPLPGAGCPRPGCRPRGGRQPAPTISPTSSEVVQEPR</sequence>
<dbReference type="Proteomes" id="UP000494115">
    <property type="component" value="Unassembled WGS sequence"/>
</dbReference>
<protein>
    <submittedName>
        <fullName evidence="2">Uncharacterized protein</fullName>
    </submittedName>
</protein>
<dbReference type="EMBL" id="CADIKM010000039">
    <property type="protein sequence ID" value="CAB3800737.1"/>
    <property type="molecule type" value="Genomic_DNA"/>
</dbReference>
<name>A0A6S7C3U6_9BURK</name>
<feature type="compositionally biased region" description="Polar residues" evidence="1">
    <location>
        <begin position="193"/>
        <end position="205"/>
    </location>
</feature>
<dbReference type="AlphaFoldDB" id="A0A6S7C3U6"/>
<organism evidence="2 3">
    <name type="scientific">Pararobbsia alpina</name>
    <dbReference type="NCBI Taxonomy" id="621374"/>
    <lineage>
        <taxon>Bacteria</taxon>
        <taxon>Pseudomonadati</taxon>
        <taxon>Pseudomonadota</taxon>
        <taxon>Betaproteobacteria</taxon>
        <taxon>Burkholderiales</taxon>
        <taxon>Burkholderiaceae</taxon>
        <taxon>Pararobbsia</taxon>
    </lineage>
</organism>
<proteinExistence type="predicted"/>